<proteinExistence type="predicted"/>
<dbReference type="Proteomes" id="UP000252706">
    <property type="component" value="Unassembled WGS sequence"/>
</dbReference>
<keyword evidence="1" id="KW-0812">Transmembrane</keyword>
<evidence type="ECO:0000259" key="2">
    <source>
        <dbReference type="Pfam" id="PF07331"/>
    </source>
</evidence>
<feature type="domain" description="DUF1468" evidence="2">
    <location>
        <begin position="29"/>
        <end position="160"/>
    </location>
</feature>
<reference evidence="3 4" key="1">
    <citation type="submission" date="2018-07" db="EMBL/GenBank/DDBJ databases">
        <title>Modular assembly of carbohydrate-degrading microbial communities in the ocean.</title>
        <authorList>
            <person name="Enke T.N."/>
            <person name="Datta M.S."/>
            <person name="Schwartzman J.A."/>
            <person name="Cermak N."/>
            <person name="Schmitz D.A."/>
            <person name="Barrere J."/>
            <person name="Cordero O.X."/>
        </authorList>
    </citation>
    <scope>NUCLEOTIDE SEQUENCE [LARGE SCALE GENOMIC DNA]</scope>
    <source>
        <strain evidence="3 4">C3M10</strain>
    </source>
</reference>
<name>A0A366X627_9RHOB</name>
<evidence type="ECO:0000256" key="1">
    <source>
        <dbReference type="SAM" id="Phobius"/>
    </source>
</evidence>
<keyword evidence="1" id="KW-1133">Transmembrane helix</keyword>
<dbReference type="EMBL" id="QOCE01000011">
    <property type="protein sequence ID" value="RBW60573.1"/>
    <property type="molecule type" value="Genomic_DNA"/>
</dbReference>
<feature type="transmembrane region" description="Helical" evidence="1">
    <location>
        <begin position="134"/>
        <end position="155"/>
    </location>
</feature>
<feature type="transmembrane region" description="Helical" evidence="1">
    <location>
        <begin position="28"/>
        <end position="48"/>
    </location>
</feature>
<accession>A0A366X627</accession>
<keyword evidence="1" id="KW-0472">Membrane</keyword>
<evidence type="ECO:0000313" key="3">
    <source>
        <dbReference type="EMBL" id="RBW60573.1"/>
    </source>
</evidence>
<feature type="transmembrane region" description="Helical" evidence="1">
    <location>
        <begin position="54"/>
        <end position="78"/>
    </location>
</feature>
<dbReference type="AlphaFoldDB" id="A0A366X627"/>
<dbReference type="Pfam" id="PF07331">
    <property type="entry name" value="TctB"/>
    <property type="match status" value="1"/>
</dbReference>
<gene>
    <name evidence="3" type="ORF">DS909_03885</name>
</gene>
<dbReference type="InterPro" id="IPR009936">
    <property type="entry name" value="DUF1468"/>
</dbReference>
<evidence type="ECO:0000313" key="4">
    <source>
        <dbReference type="Proteomes" id="UP000252706"/>
    </source>
</evidence>
<protein>
    <recommendedName>
        <fullName evidence="2">DUF1468 domain-containing protein</fullName>
    </recommendedName>
</protein>
<organism evidence="3 4">
    <name type="scientific">Phaeobacter gallaeciensis</name>
    <dbReference type="NCBI Taxonomy" id="60890"/>
    <lineage>
        <taxon>Bacteria</taxon>
        <taxon>Pseudomonadati</taxon>
        <taxon>Pseudomonadota</taxon>
        <taxon>Alphaproteobacteria</taxon>
        <taxon>Rhodobacterales</taxon>
        <taxon>Roseobacteraceae</taxon>
        <taxon>Phaeobacter</taxon>
    </lineage>
</organism>
<dbReference type="OrthoDB" id="7860650at2"/>
<feature type="transmembrane region" description="Helical" evidence="1">
    <location>
        <begin position="98"/>
        <end position="128"/>
    </location>
</feature>
<sequence>MNAPAGLSNWRGLFLRGNSMSVTADRGAGAVISLFGLVLYFGVIPNFVEAVDDGWVLPATIPNSVAIVLIVCGILLILKPTTHRPQRMIEFQKAALYFGLLALGLLAMSYLGFTYTAPVIALVLMLLIGERRPLWLILGVAVLPATIWFLVVYVLDRALP</sequence>
<comment type="caution">
    <text evidence="3">The sequence shown here is derived from an EMBL/GenBank/DDBJ whole genome shotgun (WGS) entry which is preliminary data.</text>
</comment>